<feature type="compositionally biased region" description="Basic residues" evidence="1">
    <location>
        <begin position="185"/>
        <end position="199"/>
    </location>
</feature>
<evidence type="ECO:0000313" key="2">
    <source>
        <dbReference type="Ensembl" id="ENSCSAVP00000010057.1"/>
    </source>
</evidence>
<keyword evidence="3" id="KW-1185">Reference proteome</keyword>
<evidence type="ECO:0000256" key="1">
    <source>
        <dbReference type="SAM" id="MobiDB-lite"/>
    </source>
</evidence>
<feature type="compositionally biased region" description="Polar residues" evidence="1">
    <location>
        <begin position="165"/>
        <end position="183"/>
    </location>
</feature>
<dbReference type="AlphaFoldDB" id="H2YXJ6"/>
<reference evidence="3" key="1">
    <citation type="submission" date="2003-08" db="EMBL/GenBank/DDBJ databases">
        <authorList>
            <person name="Birren B."/>
            <person name="Nusbaum C."/>
            <person name="Abebe A."/>
            <person name="Abouelleil A."/>
            <person name="Adekoya E."/>
            <person name="Ait-zahra M."/>
            <person name="Allen N."/>
            <person name="Allen T."/>
            <person name="An P."/>
            <person name="Anderson M."/>
            <person name="Anderson S."/>
            <person name="Arachchi H."/>
            <person name="Armbruster J."/>
            <person name="Bachantsang P."/>
            <person name="Baldwin J."/>
            <person name="Barry A."/>
            <person name="Bayul T."/>
            <person name="Blitshsteyn B."/>
            <person name="Bloom T."/>
            <person name="Blye J."/>
            <person name="Boguslavskiy L."/>
            <person name="Borowsky M."/>
            <person name="Boukhgalter B."/>
            <person name="Brunache A."/>
            <person name="Butler J."/>
            <person name="Calixte N."/>
            <person name="Calvo S."/>
            <person name="Camarata J."/>
            <person name="Campo K."/>
            <person name="Chang J."/>
            <person name="Cheshatsang Y."/>
            <person name="Citroen M."/>
            <person name="Collymore A."/>
            <person name="Considine T."/>
            <person name="Cook A."/>
            <person name="Cooke P."/>
            <person name="Corum B."/>
            <person name="Cuomo C."/>
            <person name="David R."/>
            <person name="Dawoe T."/>
            <person name="Degray S."/>
            <person name="Dodge S."/>
            <person name="Dooley K."/>
            <person name="Dorje P."/>
            <person name="Dorjee K."/>
            <person name="Dorris L."/>
            <person name="Duffey N."/>
            <person name="Dupes A."/>
            <person name="Elkins T."/>
            <person name="Engels R."/>
            <person name="Erickson J."/>
            <person name="Farina A."/>
            <person name="Faro S."/>
            <person name="Ferreira P."/>
            <person name="Fischer H."/>
            <person name="Fitzgerald M."/>
            <person name="Foley K."/>
            <person name="Gage D."/>
            <person name="Galagan J."/>
            <person name="Gearin G."/>
            <person name="Gnerre S."/>
            <person name="Gnirke A."/>
            <person name="Goyette A."/>
            <person name="Graham J."/>
            <person name="Grandbois E."/>
            <person name="Gyaltsen K."/>
            <person name="Hafez N."/>
            <person name="Hagopian D."/>
            <person name="Hagos B."/>
            <person name="Hall J."/>
            <person name="Hatcher B."/>
            <person name="Heller A."/>
            <person name="Higgins H."/>
            <person name="Honan T."/>
            <person name="Horn A."/>
            <person name="Houde N."/>
            <person name="Hughes L."/>
            <person name="Hulme W."/>
            <person name="Husby E."/>
            <person name="Iliev I."/>
            <person name="Jaffe D."/>
            <person name="Jones C."/>
            <person name="Kamal M."/>
            <person name="Kamat A."/>
            <person name="Kamvysselis M."/>
            <person name="Karlsson E."/>
            <person name="Kells C."/>
            <person name="Kieu A."/>
            <person name="Kisner P."/>
            <person name="Kodira C."/>
            <person name="Kulbokas E."/>
            <person name="Labutti K."/>
            <person name="Lama D."/>
            <person name="Landers T."/>
            <person name="Leger J."/>
            <person name="Levine S."/>
            <person name="Lewis D."/>
            <person name="Lewis T."/>
            <person name="Lindblad-toh K."/>
            <person name="Liu X."/>
            <person name="Lokyitsang T."/>
            <person name="Lokyitsang Y."/>
            <person name="Lucien O."/>
            <person name="Lui A."/>
            <person name="Ma L.J."/>
            <person name="Mabbitt R."/>
            <person name="Macdonald J."/>
            <person name="Maclean C."/>
            <person name="Major J."/>
            <person name="Manning J."/>
            <person name="Marabella R."/>
            <person name="Maru K."/>
            <person name="Matthews C."/>
            <person name="Mauceli E."/>
            <person name="Mccarthy M."/>
            <person name="Mcdonough S."/>
            <person name="Mcghee T."/>
            <person name="Meldrim J."/>
            <person name="Meneus L."/>
            <person name="Mesirov J."/>
            <person name="Mihalev A."/>
            <person name="Mihova T."/>
            <person name="Mikkelsen T."/>
            <person name="Mlenga V."/>
            <person name="Moru K."/>
            <person name="Mozes J."/>
            <person name="Mulrain L."/>
            <person name="Munson G."/>
            <person name="Naylor J."/>
            <person name="Newes C."/>
            <person name="Nguyen C."/>
            <person name="Nguyen N."/>
            <person name="Nguyen T."/>
            <person name="Nicol R."/>
            <person name="Nielsen C."/>
            <person name="Nizzari M."/>
            <person name="Norbu C."/>
            <person name="Norbu N."/>
            <person name="O'donnell P."/>
            <person name="Okoawo O."/>
            <person name="O'leary S."/>
            <person name="Omotosho B."/>
            <person name="O'neill K."/>
            <person name="Osman S."/>
            <person name="Parker S."/>
            <person name="Perrin D."/>
            <person name="Phunkhang P."/>
            <person name="Piqani B."/>
            <person name="Purcell S."/>
            <person name="Rachupka T."/>
            <person name="Ramasamy U."/>
            <person name="Rameau R."/>
            <person name="Ray V."/>
            <person name="Raymond C."/>
            <person name="Retta R."/>
            <person name="Richardson S."/>
            <person name="Rise C."/>
            <person name="Rodriguez J."/>
            <person name="Rogers J."/>
            <person name="Rogov P."/>
            <person name="Rutman M."/>
            <person name="Schupbach R."/>
            <person name="Seaman C."/>
            <person name="Settipalli S."/>
            <person name="Sharpe T."/>
            <person name="Sheridan J."/>
            <person name="Sherpa N."/>
            <person name="Shi J."/>
            <person name="Smirnov S."/>
            <person name="Smith C."/>
            <person name="Sougnez C."/>
            <person name="Spencer B."/>
            <person name="Stalker J."/>
            <person name="Stange-thomann N."/>
            <person name="Stavropoulos S."/>
            <person name="Stetson K."/>
            <person name="Stone C."/>
            <person name="Stone S."/>
            <person name="Stubbs M."/>
            <person name="Talamas J."/>
            <person name="Tchuinga P."/>
            <person name="Tenzing P."/>
            <person name="Tesfaye S."/>
            <person name="Theodore J."/>
            <person name="Thoulutsang Y."/>
            <person name="Topham K."/>
            <person name="Towey S."/>
            <person name="Tsamla T."/>
            <person name="Tsomo N."/>
            <person name="Vallee D."/>
            <person name="Vassiliev H."/>
            <person name="Venkataraman V."/>
            <person name="Vinson J."/>
            <person name="Vo A."/>
            <person name="Wade C."/>
            <person name="Wang S."/>
            <person name="Wangchuk T."/>
            <person name="Wangdi T."/>
            <person name="Whittaker C."/>
            <person name="Wilkinson J."/>
            <person name="Wu Y."/>
            <person name="Wyman D."/>
            <person name="Yadav S."/>
            <person name="Yang S."/>
            <person name="Yang X."/>
            <person name="Yeager S."/>
            <person name="Yee E."/>
            <person name="Young G."/>
            <person name="Zainoun J."/>
            <person name="Zembeck L."/>
            <person name="Zimmer A."/>
            <person name="Zody M."/>
            <person name="Lander E."/>
        </authorList>
    </citation>
    <scope>NUCLEOTIDE SEQUENCE [LARGE SCALE GENOMIC DNA]</scope>
</reference>
<reference evidence="2" key="3">
    <citation type="submission" date="2025-09" db="UniProtKB">
        <authorList>
            <consortium name="Ensembl"/>
        </authorList>
    </citation>
    <scope>IDENTIFICATION</scope>
</reference>
<sequence length="292" mass="32328">MMSRNESPAIVEEDGGNQLDMKVKKDKFPDIKNEAKKIIVRKSSMEDPETLRLSLLKEIAEKRSTSVGAPEASKPPPTTTSAPMIDTNMLSDFNPPKLTSLPSAHVSVPLKVLSSLGTAVPQPYITTNSEAMTISTPSTTLKTCTESPFLMPIPHINPMVFKPMPQTSSGAITSVQTTQSTNLKASRRKRKRARQKMRLNQKLQTQRQKRQLKRQAKALNKLDNPNLISIPQAMLRIKTTATKSSTTSNAPPSIVPTPKQRMQLMKTLKMDQPDLTSPPPQNLLIKTLNNKN</sequence>
<dbReference type="InParanoid" id="H2YXJ6"/>
<feature type="region of interest" description="Disordered" evidence="1">
    <location>
        <begin position="62"/>
        <end position="88"/>
    </location>
</feature>
<protein>
    <submittedName>
        <fullName evidence="2">Uncharacterized protein</fullName>
    </submittedName>
</protein>
<name>H2YXJ6_CIOSA</name>
<proteinExistence type="predicted"/>
<feature type="region of interest" description="Disordered" evidence="1">
    <location>
        <begin position="1"/>
        <end position="25"/>
    </location>
</feature>
<dbReference type="Ensembl" id="ENSCSAVT00000010179.1">
    <property type="protein sequence ID" value="ENSCSAVP00000010057.1"/>
    <property type="gene ID" value="ENSCSAVG00000005926.1"/>
</dbReference>
<reference evidence="2" key="2">
    <citation type="submission" date="2025-08" db="UniProtKB">
        <authorList>
            <consortium name="Ensembl"/>
        </authorList>
    </citation>
    <scope>IDENTIFICATION</scope>
</reference>
<organism evidence="2 3">
    <name type="scientific">Ciona savignyi</name>
    <name type="common">Pacific transparent sea squirt</name>
    <dbReference type="NCBI Taxonomy" id="51511"/>
    <lineage>
        <taxon>Eukaryota</taxon>
        <taxon>Metazoa</taxon>
        <taxon>Chordata</taxon>
        <taxon>Tunicata</taxon>
        <taxon>Ascidiacea</taxon>
        <taxon>Phlebobranchia</taxon>
        <taxon>Cionidae</taxon>
        <taxon>Ciona</taxon>
    </lineage>
</organism>
<dbReference type="Proteomes" id="UP000007875">
    <property type="component" value="Unassembled WGS sequence"/>
</dbReference>
<dbReference type="HOGENOM" id="CLU_954846_0_0_1"/>
<accession>H2YXJ6</accession>
<feature type="region of interest" description="Disordered" evidence="1">
    <location>
        <begin position="270"/>
        <end position="292"/>
    </location>
</feature>
<evidence type="ECO:0000313" key="3">
    <source>
        <dbReference type="Proteomes" id="UP000007875"/>
    </source>
</evidence>
<feature type="region of interest" description="Disordered" evidence="1">
    <location>
        <begin position="162"/>
        <end position="209"/>
    </location>
</feature>